<feature type="transmembrane region" description="Helical" evidence="11">
    <location>
        <begin position="1945"/>
        <end position="1969"/>
    </location>
</feature>
<feature type="region of interest" description="Disordered" evidence="10">
    <location>
        <begin position="369"/>
        <end position="415"/>
    </location>
</feature>
<name>A0A2K5CQ50_AOTNA</name>
<feature type="region of interest" description="Disordered" evidence="10">
    <location>
        <begin position="1136"/>
        <end position="1179"/>
    </location>
</feature>
<feature type="region of interest" description="Disordered" evidence="10">
    <location>
        <begin position="136"/>
        <end position="177"/>
    </location>
</feature>
<feature type="transmembrane region" description="Helical" evidence="11">
    <location>
        <begin position="904"/>
        <end position="928"/>
    </location>
</feature>
<protein>
    <submittedName>
        <fullName evidence="17">Piezo type mechanosensitive ion channel component 2</fullName>
    </submittedName>
</protein>
<reference evidence="17" key="1">
    <citation type="submission" date="2025-08" db="UniProtKB">
        <authorList>
            <consortium name="Ensembl"/>
        </authorList>
    </citation>
    <scope>IDENTIFICATION</scope>
</reference>
<feature type="transmembrane region" description="Helical" evidence="11">
    <location>
        <begin position="826"/>
        <end position="849"/>
    </location>
</feature>
<feature type="transmembrane region" description="Helical" evidence="11">
    <location>
        <begin position="494"/>
        <end position="513"/>
    </location>
</feature>
<keyword evidence="7" id="KW-0406">Ion transport</keyword>
<feature type="transmembrane region" description="Helical" evidence="11">
    <location>
        <begin position="445"/>
        <end position="465"/>
    </location>
</feature>
<dbReference type="Pfam" id="PF12166">
    <property type="entry name" value="Piezo_cap"/>
    <property type="match status" value="1"/>
</dbReference>
<evidence type="ECO:0000256" key="3">
    <source>
        <dbReference type="ARBA" id="ARBA00022448"/>
    </source>
</evidence>
<evidence type="ECO:0000313" key="17">
    <source>
        <dbReference type="Ensembl" id="ENSANAP00000010820.1"/>
    </source>
</evidence>
<evidence type="ECO:0000259" key="16">
    <source>
        <dbReference type="Pfam" id="PF24874"/>
    </source>
</evidence>
<dbReference type="InterPro" id="IPR056769">
    <property type="entry name" value="Piezo_TM1-24"/>
</dbReference>
<dbReference type="InterPro" id="IPR031805">
    <property type="entry name" value="Piezo_TM25-28"/>
</dbReference>
<evidence type="ECO:0000259" key="15">
    <source>
        <dbReference type="Pfam" id="PF24871"/>
    </source>
</evidence>
<feature type="region of interest" description="Disordered" evidence="10">
    <location>
        <begin position="1592"/>
        <end position="1611"/>
    </location>
</feature>
<dbReference type="InterPro" id="IPR031334">
    <property type="entry name" value="Piezo_cap_dom"/>
</dbReference>
<feature type="transmembrane region" description="Helical" evidence="11">
    <location>
        <begin position="1774"/>
        <end position="1794"/>
    </location>
</feature>
<dbReference type="PANTHER" id="PTHR47049">
    <property type="entry name" value="PIEZO-TYPE MECHANOSENSITIVE ION CHANNEL HOMOLOG"/>
    <property type="match status" value="1"/>
</dbReference>
<dbReference type="PANTHER" id="PTHR47049:SF6">
    <property type="entry name" value="PIEZO-TYPE MECHANOSENSITIVE ION CHANNEL COMPONENT"/>
    <property type="match status" value="1"/>
</dbReference>
<dbReference type="GO" id="GO:0008381">
    <property type="term" value="F:mechanosensitive monoatomic ion channel activity"/>
    <property type="evidence" value="ECO:0007669"/>
    <property type="project" value="InterPro"/>
</dbReference>
<feature type="transmembrane region" description="Helical" evidence="11">
    <location>
        <begin position="1479"/>
        <end position="1500"/>
    </location>
</feature>
<feature type="region of interest" description="Disordered" evidence="10">
    <location>
        <begin position="1632"/>
        <end position="1678"/>
    </location>
</feature>
<evidence type="ECO:0000256" key="2">
    <source>
        <dbReference type="ARBA" id="ARBA00007821"/>
    </source>
</evidence>
<feature type="region of interest" description="Disordered" evidence="10">
    <location>
        <begin position="1385"/>
        <end position="1406"/>
    </location>
</feature>
<feature type="region of interest" description="Disordered" evidence="10">
    <location>
        <begin position="1031"/>
        <end position="1077"/>
    </location>
</feature>
<feature type="transmembrane region" description="Helical" evidence="11">
    <location>
        <begin position="654"/>
        <end position="670"/>
    </location>
</feature>
<comment type="similarity">
    <text evidence="2">Belongs to the PIEZO (TC 1.A.75) family.</text>
</comment>
<feature type="domain" description="Piezo TM25-28" evidence="13">
    <location>
        <begin position="902"/>
        <end position="1142"/>
    </location>
</feature>
<feature type="transmembrane region" description="Helical" evidence="11">
    <location>
        <begin position="248"/>
        <end position="267"/>
    </location>
</feature>
<feature type="compositionally biased region" description="Low complexity" evidence="10">
    <location>
        <begin position="1649"/>
        <end position="1670"/>
    </location>
</feature>
<dbReference type="InterPro" id="IPR056768">
    <property type="entry name" value="THU_Piezo"/>
</dbReference>
<keyword evidence="6 11" id="KW-1133">Transmembrane helix</keyword>
<evidence type="ECO:0000256" key="10">
    <source>
        <dbReference type="SAM" id="MobiDB-lite"/>
    </source>
</evidence>
<feature type="transmembrane region" description="Helical" evidence="11">
    <location>
        <begin position="1732"/>
        <end position="1754"/>
    </location>
</feature>
<accession>A0A2K5CQ50</accession>
<keyword evidence="8 11" id="KW-0472">Membrane</keyword>
<keyword evidence="5 11" id="KW-0812">Transmembrane</keyword>
<evidence type="ECO:0000256" key="7">
    <source>
        <dbReference type="ARBA" id="ARBA00023065"/>
    </source>
</evidence>
<evidence type="ECO:0000256" key="5">
    <source>
        <dbReference type="ARBA" id="ARBA00022692"/>
    </source>
</evidence>
<feature type="domain" description="Piezo non-specific cation channel cap" evidence="12">
    <location>
        <begin position="2005"/>
        <end position="2292"/>
    </location>
</feature>
<feature type="transmembrane region" description="Helical" evidence="11">
    <location>
        <begin position="1833"/>
        <end position="1851"/>
    </location>
</feature>
<feature type="transmembrane region" description="Helical" evidence="11">
    <location>
        <begin position="191"/>
        <end position="211"/>
    </location>
</feature>
<feature type="transmembrane region" description="Helical" evidence="11">
    <location>
        <begin position="57"/>
        <end position="75"/>
    </location>
</feature>
<keyword evidence="3" id="KW-0813">Transport</keyword>
<feature type="compositionally biased region" description="Acidic residues" evidence="10">
    <location>
        <begin position="397"/>
        <end position="415"/>
    </location>
</feature>
<feature type="transmembrane region" description="Helical" evidence="11">
    <location>
        <begin position="1450"/>
        <end position="1473"/>
    </location>
</feature>
<feature type="domain" description="Piezo transmembrane helical unit" evidence="14">
    <location>
        <begin position="1463"/>
        <end position="1583"/>
    </location>
</feature>
<dbReference type="InterPro" id="IPR027272">
    <property type="entry name" value="Piezo"/>
</dbReference>
<feature type="transmembrane region" description="Helical" evidence="11">
    <location>
        <begin position="566"/>
        <end position="587"/>
    </location>
</feature>
<dbReference type="Pfam" id="PF24871">
    <property type="entry name" value="Piezo_TM1-24"/>
    <property type="match status" value="1"/>
</dbReference>
<gene>
    <name evidence="17" type="primary">PIEZO2</name>
</gene>
<feature type="domain" description="Piezo TM1-24" evidence="15">
    <location>
        <begin position="1"/>
        <end position="327"/>
    </location>
</feature>
<feature type="transmembrane region" description="Helical" evidence="11">
    <location>
        <begin position="804"/>
        <end position="820"/>
    </location>
</feature>
<feature type="transmembrane region" description="Helical" evidence="11">
    <location>
        <begin position="682"/>
        <end position="703"/>
    </location>
</feature>
<feature type="transmembrane region" description="Helical" evidence="11">
    <location>
        <begin position="630"/>
        <end position="648"/>
    </location>
</feature>
<feature type="transmembrane region" description="Helical" evidence="11">
    <location>
        <begin position="1803"/>
        <end position="1821"/>
    </location>
</feature>
<dbReference type="GO" id="GO:0005886">
    <property type="term" value="C:plasma membrane"/>
    <property type="evidence" value="ECO:0007669"/>
    <property type="project" value="UniProtKB-SubCell"/>
</dbReference>
<dbReference type="Pfam" id="PF24874">
    <property type="entry name" value="Piezo_THU9_anchor"/>
    <property type="match status" value="1"/>
</dbReference>
<dbReference type="InterPro" id="IPR056770">
    <property type="entry name" value="Piezo_THU9_anchor"/>
</dbReference>
<sequence length="2295" mass="265914">MVSVFQFIMKQSYICALIAMMAWSITYHSWLTFVLLIWSCTLWMIRNRRKYAMISSPFMVVYGNLLLILQYIWSFELPEIKKVPGFLEKKEPGELASKILFTITFWLLLRQHLTEQKALQEKEALLSEVKIGSQENEEKDEELQDIQVEGESKEKEEEEEVKEEKQERKKAEEEEVEEEDEQDIMKVLGNLVVAMFIKYWIYVCGGMFFFVSFEGKIVMYKIIYMVLFLFCVALYQVHYEWWRKILKYFWMSVVIYTMLVLIFIYTYQFENFPGLWQNMTGLKKEKLEDLGLKQFTVAELFTRIFIPTSFLLVCILHLHYFHDRFLELTDLKSIPSKEDNTIYRLAHPEGSLPDLTMMHLTASLEKPEVRKLAEPGEEKPEGYSEKAQKGELGKDSEESEEDGEEEEESEEEEETSDLRNKWHLVIDRLTVLFLKFLEYFHKLQVFMWWILELHIIKIVSSYIIWVSVKEVSLFNYVFLISWAFALPYAKLRRLASSVCTVWTCVIIVCKMLYQLQTIKPENFSVNCSLPNENQTNIPLNELNKSLLYSAPVDPTEWVGLRKSSPLLVYLRNNLLMLAILAFEVTIYRHQEYYRGRNNLTAPVSKTIFHDITRLHLDDGLVNCAKYFINYFFYKFGLETCFLLSVNVIGQRMDFYAMIHACWLIAVLYRRRRKAIAEIWPKYCCFLACIITFQYFICIGIPPAPCRDYPWRFKGASFNDNIIKWLYFPDFIVRPNPVFLVYDFMLLLCASLQRQIFEDENKAAVRIMAGDNVEICMNLDAASFSQHNPVPDFIHCRSYLDMSKVIVFSYLFWFVLTIIFITGTTRISIFCMGYLVACFYFLLFGGDLLLKPIKSILRYWDWLIAYNVFVITMKNILSQFTFGEALRVVEESMRKDNRTLGHSKASLMIGACGYIGTLVHNSCWLIQAFSLACTVKGYQMPPANSPCTLPSGEAGIIWDSICFAFLLLQRRVFMSYYFLHVVADIKASQILASRGAELFQATIVKAVKARIEEEKKSMDQLKRQMDRIKARQQKYKKGKERMLSLTQEPGEGQDIQKLSEEDDEREADKQKAKGKKKQWWRPWVDHASMVRSGDYYLFETDSEEEEEEELKKEDEEPPRRSAFQFVYQAWITDPKTALRQRNKEKKSSAREERKRRRKGSKEGPVEWEDREDEPIKKKSDGPDNIIKRIFNILKFTWVLFLATVDSFTTWLNSISREHIDISTVLRIERCMLTREIKKGNVPTRESIHMYYQNHIMNLSRESGLDTIDEHPGAASGAQTAHRMDSLDSHDSISSEPTQCTMLYSRQGTTETIEEVEAEQEEEAGSTVPESGKTKEYEAAGYDVGAVGAEEVSLTPDEELTQFSTLDGDVEAPPSYSKAVSFEHLSFGSQDDSTGKNHMAVSPDDSRTDKLGSSILPPLTHELTASELLLNKMFHDDELEESEKFYVGQPRFLLLFYAMYNTLVARSEMVCYFVIILNHMVSASMITLLLPILIFLWAMLSVPRPSRRFWMMAIVYTEVAIVVKYFFQFGFFPWNKTAELNKDKPYHPPNIIGVEKKEGYVLYDLIQLLALFFHRSILKCHGLWDEDDITESGMDKEESDDELSLSHGRRDSSDSLKSINLAASVESVHVTFPEQPTAVRRKHSSTGSEPSQRSSFSSNRSQRGSTSTRNSSQKGSSVLSIKQKSKRELYMEKFQEHLIKAKAFTIKKTLQIYVPIKQFFYNLIHPDYSAVTDVYVLMFLADTVDFIIIVFGFWAFGKHSAAADITSSLSEDQVPGPFLVMVLIQFGTMVVDRALYLRKTVLGKVIFQVILVFGIHFWMFFILPGVTERKFSQNLVAQLWYFVKCVYFGLSAYQIRCGYPTRVLGNFLTKSYNYVNLFLFQGFRLVPFLTELRAVMDWVWTDTTLSLSSWICVEDIYAHIFILKCWRESEKRYPQPRGQKKKKVVKYGMGGMIIVLLICIVWFPLLFMSLIKSVAGVINQPLDVSVTITLGGYQPIFTMSAQQSQLKVMDQQNFNKFIQAFSRDTGAMQFLENYEKEDITVAELEGNSNSLWTISPPSKEKMIHELLDPNSSFSVVFSWSIQRNLSLGAKAEIATDKLSFTLQNSTRKNIAKMIAGNNTESSKTPVTIEKIYPYYVKAPSDSNSKPIKQLLSENNFMDITIILSRDNTTKYNSEWWVLNLTGNRIYNPESQALELVVFNDKVSPPSLGFLAGYGIMGLYASVVLVIGKFVREFFSGISHSIMFEELPNVDRILKLCTDIFLVRETGELELEEDLYAKLIFLYRSPETMIKWTREKTN</sequence>
<feature type="transmembrane region" description="Helical" evidence="11">
    <location>
        <begin position="2205"/>
        <end position="2228"/>
    </location>
</feature>
<dbReference type="Ensembl" id="ENSANAT00000028625.1">
    <property type="protein sequence ID" value="ENSANAP00000010820.1"/>
    <property type="gene ID" value="ENSANAG00000023176.1"/>
</dbReference>
<feature type="domain" description="Piezo THU9 and anchor" evidence="16">
    <location>
        <begin position="1730"/>
        <end position="1967"/>
    </location>
</feature>
<evidence type="ECO:0000256" key="1">
    <source>
        <dbReference type="ARBA" id="ARBA00004651"/>
    </source>
</evidence>
<feature type="transmembrane region" description="Helical" evidence="11">
    <location>
        <begin position="471"/>
        <end position="489"/>
    </location>
</feature>
<keyword evidence="18" id="KW-1185">Reference proteome</keyword>
<evidence type="ECO:0000256" key="6">
    <source>
        <dbReference type="ARBA" id="ARBA00022989"/>
    </source>
</evidence>
<feature type="transmembrane region" description="Helical" evidence="11">
    <location>
        <begin position="1872"/>
        <end position="1893"/>
    </location>
</feature>
<dbReference type="OMA" id="KSCWLIQ"/>
<keyword evidence="9" id="KW-0407">Ion channel</keyword>
<feature type="transmembrane region" description="Helical" evidence="11">
    <location>
        <begin position="217"/>
        <end position="236"/>
    </location>
</feature>
<reference evidence="17" key="2">
    <citation type="submission" date="2025-09" db="UniProtKB">
        <authorList>
            <consortium name="Ensembl"/>
        </authorList>
    </citation>
    <scope>IDENTIFICATION</scope>
</reference>
<feature type="transmembrane region" description="Helical" evidence="11">
    <location>
        <begin position="95"/>
        <end position="113"/>
    </location>
</feature>
<evidence type="ECO:0000256" key="9">
    <source>
        <dbReference type="ARBA" id="ARBA00023303"/>
    </source>
</evidence>
<feature type="domain" description="Piezo TM25-28" evidence="13">
    <location>
        <begin position="780"/>
        <end position="877"/>
    </location>
</feature>
<evidence type="ECO:0000259" key="13">
    <source>
        <dbReference type="Pfam" id="PF15917"/>
    </source>
</evidence>
<feature type="compositionally biased region" description="Basic and acidic residues" evidence="10">
    <location>
        <begin position="369"/>
        <end position="396"/>
    </location>
</feature>
<evidence type="ECO:0000256" key="8">
    <source>
        <dbReference type="ARBA" id="ARBA00023136"/>
    </source>
</evidence>
<dbReference type="GeneTree" id="ENSGT00940000154456"/>
<dbReference type="Pfam" id="PF23188">
    <property type="entry name" value="THU_Piezo1"/>
    <property type="match status" value="1"/>
</dbReference>
<keyword evidence="4" id="KW-1003">Cell membrane</keyword>
<evidence type="ECO:0000259" key="12">
    <source>
        <dbReference type="Pfam" id="PF12166"/>
    </source>
</evidence>
<evidence type="ECO:0000259" key="14">
    <source>
        <dbReference type="Pfam" id="PF23188"/>
    </source>
</evidence>
<evidence type="ECO:0000256" key="11">
    <source>
        <dbReference type="SAM" id="Phobius"/>
    </source>
</evidence>
<dbReference type="Proteomes" id="UP000233020">
    <property type="component" value="Unplaced"/>
</dbReference>
<feature type="transmembrane region" description="Helical" evidence="11">
    <location>
        <begin position="1507"/>
        <end position="1525"/>
    </location>
</feature>
<comment type="subcellular location">
    <subcellularLocation>
        <location evidence="1">Cell membrane</location>
        <topology evidence="1">Multi-pass membrane protein</topology>
    </subcellularLocation>
</comment>
<proteinExistence type="inferred from homology"/>
<dbReference type="Pfam" id="PF15917">
    <property type="entry name" value="Piezo_TM25-28"/>
    <property type="match status" value="2"/>
</dbReference>
<evidence type="ECO:0000313" key="18">
    <source>
        <dbReference type="Proteomes" id="UP000233020"/>
    </source>
</evidence>
<feature type="compositionally biased region" description="Basic and acidic residues" evidence="10">
    <location>
        <begin position="162"/>
        <end position="172"/>
    </location>
</feature>
<organism evidence="17 18">
    <name type="scientific">Aotus nancymaae</name>
    <name type="common">Ma's night monkey</name>
    <dbReference type="NCBI Taxonomy" id="37293"/>
    <lineage>
        <taxon>Eukaryota</taxon>
        <taxon>Metazoa</taxon>
        <taxon>Chordata</taxon>
        <taxon>Craniata</taxon>
        <taxon>Vertebrata</taxon>
        <taxon>Euteleostomi</taxon>
        <taxon>Mammalia</taxon>
        <taxon>Eutheria</taxon>
        <taxon>Euarchontoglires</taxon>
        <taxon>Primates</taxon>
        <taxon>Haplorrhini</taxon>
        <taxon>Platyrrhini</taxon>
        <taxon>Aotidae</taxon>
        <taxon>Aotus</taxon>
    </lineage>
</organism>
<feature type="transmembrane region" description="Helical" evidence="11">
    <location>
        <begin position="1905"/>
        <end position="1924"/>
    </location>
</feature>
<feature type="transmembrane region" description="Helical" evidence="11">
    <location>
        <begin position="300"/>
        <end position="321"/>
    </location>
</feature>
<evidence type="ECO:0000256" key="4">
    <source>
        <dbReference type="ARBA" id="ARBA00022475"/>
    </source>
</evidence>